<dbReference type="RefSeq" id="WP_341399545.1">
    <property type="nucleotide sequence ID" value="NZ_JBBUTI010000008.1"/>
</dbReference>
<name>A0ABU9C6G1_9BURK</name>
<gene>
    <name evidence="2" type="ORF">AACH00_12850</name>
</gene>
<comment type="caution">
    <text evidence="2">The sequence shown here is derived from an EMBL/GenBank/DDBJ whole genome shotgun (WGS) entry which is preliminary data.</text>
</comment>
<evidence type="ECO:0000313" key="3">
    <source>
        <dbReference type="Proteomes" id="UP001379945"/>
    </source>
</evidence>
<evidence type="ECO:0000313" key="2">
    <source>
        <dbReference type="EMBL" id="MEK8047241.1"/>
    </source>
</evidence>
<dbReference type="InterPro" id="IPR025500">
    <property type="entry name" value="DUF4390"/>
</dbReference>
<organism evidence="2 3">
    <name type="scientific">Ideonella margarita</name>
    <dbReference type="NCBI Taxonomy" id="2984191"/>
    <lineage>
        <taxon>Bacteria</taxon>
        <taxon>Pseudomonadati</taxon>
        <taxon>Pseudomonadota</taxon>
        <taxon>Betaproteobacteria</taxon>
        <taxon>Burkholderiales</taxon>
        <taxon>Sphaerotilaceae</taxon>
        <taxon>Ideonella</taxon>
    </lineage>
</organism>
<feature type="signal peptide" evidence="1">
    <location>
        <begin position="1"/>
        <end position="17"/>
    </location>
</feature>
<sequence length="176" mass="20134">MPLALLFSLLLAVPAQAQSIDLLSLEASRQDSQGISIDFDVRLSLSKAVEEALHRGVPLYFTAQANVYRGRWYWRDERVSRASRSWRVAYQPLTSSWRVSFGALSQSFPTQQAAMAMISRVSRWKIAEADQVDAGERYYLEFSYRLDSSQLPRPMQLDLAAQSDWRLAVERTLKID</sequence>
<dbReference type="Pfam" id="PF14334">
    <property type="entry name" value="DUF4390"/>
    <property type="match status" value="1"/>
</dbReference>
<dbReference type="EMBL" id="JBBUTI010000008">
    <property type="protein sequence ID" value="MEK8047241.1"/>
    <property type="molecule type" value="Genomic_DNA"/>
</dbReference>
<proteinExistence type="predicted"/>
<feature type="chain" id="PRO_5046591929" evidence="1">
    <location>
        <begin position="18"/>
        <end position="176"/>
    </location>
</feature>
<evidence type="ECO:0000256" key="1">
    <source>
        <dbReference type="SAM" id="SignalP"/>
    </source>
</evidence>
<dbReference type="Proteomes" id="UP001379945">
    <property type="component" value="Unassembled WGS sequence"/>
</dbReference>
<keyword evidence="3" id="KW-1185">Reference proteome</keyword>
<reference evidence="2 3" key="1">
    <citation type="submission" date="2024-04" db="EMBL/GenBank/DDBJ databases">
        <title>Novel species of the genus Ideonella isolated from streams.</title>
        <authorList>
            <person name="Lu H."/>
        </authorList>
    </citation>
    <scope>NUCLEOTIDE SEQUENCE [LARGE SCALE GENOMIC DNA]</scope>
    <source>
        <strain evidence="2 3">LYT19W</strain>
    </source>
</reference>
<keyword evidence="1" id="KW-0732">Signal</keyword>
<accession>A0ABU9C6G1</accession>
<protein>
    <submittedName>
        <fullName evidence="2">DUF4390 domain-containing protein</fullName>
    </submittedName>
</protein>